<dbReference type="EMBL" id="BAABKN010000019">
    <property type="protein sequence ID" value="GAA4744082.1"/>
    <property type="molecule type" value="Genomic_DNA"/>
</dbReference>
<organism evidence="2 3">
    <name type="scientific">Nocardioides endophyticus</name>
    <dbReference type="NCBI Taxonomy" id="1353775"/>
    <lineage>
        <taxon>Bacteria</taxon>
        <taxon>Bacillati</taxon>
        <taxon>Actinomycetota</taxon>
        <taxon>Actinomycetes</taxon>
        <taxon>Propionibacteriales</taxon>
        <taxon>Nocardioidaceae</taxon>
        <taxon>Nocardioides</taxon>
    </lineage>
</organism>
<feature type="region of interest" description="Disordered" evidence="1">
    <location>
        <begin position="32"/>
        <end position="53"/>
    </location>
</feature>
<evidence type="ECO:0000256" key="1">
    <source>
        <dbReference type="SAM" id="MobiDB-lite"/>
    </source>
</evidence>
<dbReference type="RefSeq" id="WP_345527722.1">
    <property type="nucleotide sequence ID" value="NZ_BAABKN010000019.1"/>
</dbReference>
<dbReference type="Proteomes" id="UP001499882">
    <property type="component" value="Unassembled WGS sequence"/>
</dbReference>
<protein>
    <recommendedName>
        <fullName evidence="4">ATP-binding cassette domain-containing protein</fullName>
    </recommendedName>
</protein>
<dbReference type="InterPro" id="IPR027417">
    <property type="entry name" value="P-loop_NTPase"/>
</dbReference>
<evidence type="ECO:0000313" key="2">
    <source>
        <dbReference type="EMBL" id="GAA4744082.1"/>
    </source>
</evidence>
<dbReference type="Gene3D" id="3.40.50.300">
    <property type="entry name" value="P-loop containing nucleotide triphosphate hydrolases"/>
    <property type="match status" value="1"/>
</dbReference>
<proteinExistence type="predicted"/>
<comment type="caution">
    <text evidence="2">The sequence shown here is derived from an EMBL/GenBank/DDBJ whole genome shotgun (WGS) entry which is preliminary data.</text>
</comment>
<accession>A0ABP8Z200</accession>
<dbReference type="SUPFAM" id="SSF52540">
    <property type="entry name" value="P-loop containing nucleoside triphosphate hydrolases"/>
    <property type="match status" value="1"/>
</dbReference>
<name>A0ABP8Z200_9ACTN</name>
<reference evidence="3" key="1">
    <citation type="journal article" date="2019" name="Int. J. Syst. Evol. Microbiol.">
        <title>The Global Catalogue of Microorganisms (GCM) 10K type strain sequencing project: providing services to taxonomists for standard genome sequencing and annotation.</title>
        <authorList>
            <consortium name="The Broad Institute Genomics Platform"/>
            <consortium name="The Broad Institute Genome Sequencing Center for Infectious Disease"/>
            <person name="Wu L."/>
            <person name="Ma J."/>
        </authorList>
    </citation>
    <scope>NUCLEOTIDE SEQUENCE [LARGE SCALE GENOMIC DNA]</scope>
    <source>
        <strain evidence="3">JCM 18532</strain>
    </source>
</reference>
<gene>
    <name evidence="2" type="ORF">GCM10023350_30990</name>
</gene>
<evidence type="ECO:0000313" key="3">
    <source>
        <dbReference type="Proteomes" id="UP001499882"/>
    </source>
</evidence>
<evidence type="ECO:0008006" key="4">
    <source>
        <dbReference type="Google" id="ProtNLM"/>
    </source>
</evidence>
<sequence>MSSSDTPPQTGDAVAEVRGLVKTVGRVRALDGMDLTGPVRRGPRAPRSNGAGKSTTLRILLGLMRAAAGTARLFGQDPWTNAPDLHRRLA</sequence>
<keyword evidence="3" id="KW-1185">Reference proteome</keyword>